<evidence type="ECO:0000256" key="10">
    <source>
        <dbReference type="SAM" id="Phobius"/>
    </source>
</evidence>
<evidence type="ECO:0000256" key="8">
    <source>
        <dbReference type="ARBA" id="ARBA00038159"/>
    </source>
</evidence>
<keyword evidence="5 10" id="KW-0472">Membrane</keyword>
<evidence type="ECO:0000256" key="5">
    <source>
        <dbReference type="ARBA" id="ARBA00023136"/>
    </source>
</evidence>
<dbReference type="GO" id="GO:0016020">
    <property type="term" value="C:membrane"/>
    <property type="evidence" value="ECO:0007669"/>
    <property type="project" value="UniProtKB-SubCell"/>
</dbReference>
<keyword evidence="4 10" id="KW-1133">Transmembrane helix</keyword>
<evidence type="ECO:0000256" key="4">
    <source>
        <dbReference type="ARBA" id="ARBA00022989"/>
    </source>
</evidence>
<comment type="similarity">
    <text evidence="8">Belongs to the MTC6 family.</text>
</comment>
<dbReference type="InParanoid" id="A0A448YSJ1"/>
<evidence type="ECO:0000256" key="9">
    <source>
        <dbReference type="ARBA" id="ARBA00039865"/>
    </source>
</evidence>
<evidence type="ECO:0000313" key="14">
    <source>
        <dbReference type="Proteomes" id="UP000290900"/>
    </source>
</evidence>
<evidence type="ECO:0000256" key="7">
    <source>
        <dbReference type="ARBA" id="ARBA00037703"/>
    </source>
</evidence>
<comment type="subcellular location">
    <subcellularLocation>
        <location evidence="1">Membrane</location>
        <topology evidence="1">Single-pass type I membrane protein</topology>
    </subcellularLocation>
</comment>
<reference evidence="13 14" key="1">
    <citation type="submission" date="2018-12" db="EMBL/GenBank/DDBJ databases">
        <authorList>
            <person name="Tiukova I."/>
            <person name="Dainat J."/>
        </authorList>
    </citation>
    <scope>NUCLEOTIDE SEQUENCE [LARGE SCALE GENOMIC DNA]</scope>
</reference>
<dbReference type="FunCoup" id="A0A448YSJ1">
    <property type="interactions" value="10"/>
</dbReference>
<keyword evidence="3 11" id="KW-0732">Signal</keyword>
<evidence type="ECO:0000256" key="6">
    <source>
        <dbReference type="ARBA" id="ARBA00023180"/>
    </source>
</evidence>
<dbReference type="InterPro" id="IPR057530">
    <property type="entry name" value="TIM-barrel_MTC6"/>
</dbReference>
<proteinExistence type="inferred from homology"/>
<evidence type="ECO:0000256" key="2">
    <source>
        <dbReference type="ARBA" id="ARBA00022692"/>
    </source>
</evidence>
<comment type="function">
    <text evidence="7">May be involved in telomere capping.</text>
</comment>
<dbReference type="OrthoDB" id="5573651at2759"/>
<keyword evidence="6" id="KW-0325">Glycoprotein</keyword>
<protein>
    <recommendedName>
        <fullName evidence="9">Maintenance of telomere capping protein 6</fullName>
    </recommendedName>
</protein>
<dbReference type="Proteomes" id="UP000290900">
    <property type="component" value="Unassembled WGS sequence"/>
</dbReference>
<sequence length="530" mass="58520">MLVLLKSMRIVFCLLMVVASGIATDNNTSDNQLESWPNLSANRAIALRTQRDVSGNATVASAVVMGVNLTSVVFEPFGYNDNSLADIRTLLNVGVEAMTIDAYYNEYTEDWTLCPYDILASNSSTGKCGDVASFNISSIVTTMNEFLSATDTVLSTNVLYILLNLNSIVYPNASSMTGIHRLGKVFQGIENLVTPEVFNVESQPTLHELLFTKDLRVFTIVVEDNLLSNTTYDISLDLDTLFVSSEIASNINKTQVEASGQTLVPLPAVYQNFNEGNISSLDDSNSSSFRFLYETEDNEYIIDSFRNTLLSGYSPIISRSFPNLANISSFLENSFWSWAAGQPPVQSAASPSSSGNSTVANQASVYRCAILTDHGWTTAACSSKFRCACLNPSDSDRFVITKDASDYMSAEETCYELGDEYVFALPHTAMEQRDMMDMLPEGLTGVWININSISSGNCWVEGLITACPYQKTISRRIFIRMITPGSVVAFLLLCLIAVFQFDRVPVQKNRKHWRKLMHDQLGDEFEGVPS</sequence>
<dbReference type="PANTHER" id="PTHR35518:SF2">
    <property type="entry name" value="MAINTENANCE OF TELOMERE CAPPING PROTEIN 6"/>
    <property type="match status" value="1"/>
</dbReference>
<dbReference type="Pfam" id="PF25506">
    <property type="entry name" value="TIM-barrel_MTC6"/>
    <property type="match status" value="1"/>
</dbReference>
<feature type="domain" description="MTC6 partial TIM-barrel" evidence="12">
    <location>
        <begin position="37"/>
        <end position="337"/>
    </location>
</feature>
<dbReference type="AlphaFoldDB" id="A0A448YSJ1"/>
<feature type="transmembrane region" description="Helical" evidence="10">
    <location>
        <begin position="477"/>
        <end position="501"/>
    </location>
</feature>
<dbReference type="InterPro" id="IPR051008">
    <property type="entry name" value="Telomere_Capping_Maintenance"/>
</dbReference>
<feature type="chain" id="PRO_5019253550" description="Maintenance of telomere capping protein 6" evidence="11">
    <location>
        <begin position="24"/>
        <end position="530"/>
    </location>
</feature>
<evidence type="ECO:0000313" key="13">
    <source>
        <dbReference type="EMBL" id="VEU23860.1"/>
    </source>
</evidence>
<evidence type="ECO:0000256" key="1">
    <source>
        <dbReference type="ARBA" id="ARBA00004479"/>
    </source>
</evidence>
<evidence type="ECO:0000256" key="11">
    <source>
        <dbReference type="SAM" id="SignalP"/>
    </source>
</evidence>
<gene>
    <name evidence="13" type="ORF">BRENAR_LOCUS4589</name>
</gene>
<dbReference type="PANTHER" id="PTHR35518">
    <property type="entry name" value="MAINTENANCE OF TELOMOERE CAPPING"/>
    <property type="match status" value="1"/>
</dbReference>
<organism evidence="13 14">
    <name type="scientific">Brettanomyces naardenensis</name>
    <name type="common">Yeast</name>
    <dbReference type="NCBI Taxonomy" id="13370"/>
    <lineage>
        <taxon>Eukaryota</taxon>
        <taxon>Fungi</taxon>
        <taxon>Dikarya</taxon>
        <taxon>Ascomycota</taxon>
        <taxon>Saccharomycotina</taxon>
        <taxon>Pichiomycetes</taxon>
        <taxon>Pichiales</taxon>
        <taxon>Pichiaceae</taxon>
        <taxon>Brettanomyces</taxon>
    </lineage>
</organism>
<dbReference type="STRING" id="13370.A0A448YSJ1"/>
<evidence type="ECO:0000256" key="3">
    <source>
        <dbReference type="ARBA" id="ARBA00022729"/>
    </source>
</evidence>
<dbReference type="EMBL" id="CAACVR010000056">
    <property type="protein sequence ID" value="VEU23860.1"/>
    <property type="molecule type" value="Genomic_DNA"/>
</dbReference>
<feature type="signal peptide" evidence="11">
    <location>
        <begin position="1"/>
        <end position="23"/>
    </location>
</feature>
<keyword evidence="2 10" id="KW-0812">Transmembrane</keyword>
<evidence type="ECO:0000259" key="12">
    <source>
        <dbReference type="Pfam" id="PF25506"/>
    </source>
</evidence>
<name>A0A448YSJ1_BRENA</name>
<keyword evidence="14" id="KW-1185">Reference proteome</keyword>
<accession>A0A448YSJ1</accession>